<accession>A0ABY7WVR2</accession>
<dbReference type="InterPro" id="IPR009614">
    <property type="entry name" value="YoeB_toxin"/>
</dbReference>
<sequence>MDSIYEVLVSKSVQRAIQRESQAVVRKKKERILRLLAEDPFYLPPRYEKLSEDTNLYSRRVNVQHRVVYKVDKQRQQVVVIGVRSHYER</sequence>
<name>A0ABY7WVR2_9LACO</name>
<dbReference type="RefSeq" id="WP_274261114.1">
    <property type="nucleotide sequence ID" value="NZ_CP117884.1"/>
</dbReference>
<gene>
    <name evidence="2" type="ORF">PQ472_02655</name>
</gene>
<dbReference type="EMBL" id="CP117884">
    <property type="protein sequence ID" value="WDF83154.1"/>
    <property type="molecule type" value="Genomic_DNA"/>
</dbReference>
<dbReference type="NCBIfam" id="TIGR02116">
    <property type="entry name" value="toxin_Txe_YoeB"/>
    <property type="match status" value="1"/>
</dbReference>
<evidence type="ECO:0000313" key="3">
    <source>
        <dbReference type="Proteomes" id="UP001220377"/>
    </source>
</evidence>
<dbReference type="Proteomes" id="UP001220377">
    <property type="component" value="Chromosome"/>
</dbReference>
<proteinExistence type="predicted"/>
<evidence type="ECO:0000313" key="2">
    <source>
        <dbReference type="EMBL" id="WDF83154.1"/>
    </source>
</evidence>
<dbReference type="Gene3D" id="3.30.2310.20">
    <property type="entry name" value="RelE-like"/>
    <property type="match status" value="1"/>
</dbReference>
<evidence type="ECO:0000256" key="1">
    <source>
        <dbReference type="ARBA" id="ARBA00050056"/>
    </source>
</evidence>
<dbReference type="Pfam" id="PF06769">
    <property type="entry name" value="YoeB_toxin"/>
    <property type="match status" value="1"/>
</dbReference>
<dbReference type="SUPFAM" id="SSF143011">
    <property type="entry name" value="RelE-like"/>
    <property type="match status" value="1"/>
</dbReference>
<protein>
    <recommendedName>
        <fullName evidence="1">Endoribonuclease YoeB</fullName>
    </recommendedName>
</protein>
<dbReference type="InterPro" id="IPR035093">
    <property type="entry name" value="RelE/ParE_toxin_dom_sf"/>
</dbReference>
<keyword evidence="3" id="KW-1185">Reference proteome</keyword>
<reference evidence="2 3" key="1">
    <citation type="submission" date="2023-02" db="EMBL/GenBank/DDBJ databases">
        <title>Genome sequence of Lacticaseibacillus sp. KACC 23028.</title>
        <authorList>
            <person name="Kim S."/>
            <person name="Heo J."/>
            <person name="Kwon S.-W."/>
        </authorList>
    </citation>
    <scope>NUCLEOTIDE SEQUENCE [LARGE SCALE GENOMIC DNA]</scope>
    <source>
        <strain evidence="2 3">KACC 23028</strain>
    </source>
</reference>
<organism evidence="2 3">
    <name type="scientific">Lacticaseibacillus pabuli</name>
    <dbReference type="NCBI Taxonomy" id="3025672"/>
    <lineage>
        <taxon>Bacteria</taxon>
        <taxon>Bacillati</taxon>
        <taxon>Bacillota</taxon>
        <taxon>Bacilli</taxon>
        <taxon>Lactobacillales</taxon>
        <taxon>Lactobacillaceae</taxon>
        <taxon>Lacticaseibacillus</taxon>
    </lineage>
</organism>